<dbReference type="InterPro" id="IPR013149">
    <property type="entry name" value="ADH-like_C"/>
</dbReference>
<sequence length="327" mass="34646">MRVVFYTRQGEARDVLNLGDRPIPDPGPGEVCVCVRFSGVNPSDCKSRRGGGRELFAPMIIPHSDGAGVIDAVGQGVDPSRMGERVWIWNGQWQRAFGTAAEWIALPAAQAVPLPATLNEAEGACLGIPALTAMHAVRKAGAQHGQTVLVAGGAGSVGHYAIQMAKARGACVIATASTASKAAHARAAGADLVLDYRREDIVGGIQEITEGRGVDSIIEVDLAANAVSYPSVLASHGKVIAYGMTGSEVSLPALRMKQKGITLTLFRIYDITEPERAGALEELAFFLRNKSLKHTIALRLPLERVAEAHEAVERGEVFGRVLLDLQA</sequence>
<organism evidence="3 4">
    <name type="scientific">Variovorax ureilyticus</name>
    <dbReference type="NCBI Taxonomy" id="1836198"/>
    <lineage>
        <taxon>Bacteria</taxon>
        <taxon>Pseudomonadati</taxon>
        <taxon>Pseudomonadota</taxon>
        <taxon>Betaproteobacteria</taxon>
        <taxon>Burkholderiales</taxon>
        <taxon>Comamonadaceae</taxon>
        <taxon>Variovorax</taxon>
    </lineage>
</organism>
<evidence type="ECO:0000256" key="1">
    <source>
        <dbReference type="ARBA" id="ARBA00022857"/>
    </source>
</evidence>
<dbReference type="PANTHER" id="PTHR44154:SF1">
    <property type="entry name" value="QUINONE OXIDOREDUCTASE"/>
    <property type="match status" value="1"/>
</dbReference>
<dbReference type="RefSeq" id="WP_340359863.1">
    <property type="nucleotide sequence ID" value="NZ_JBBKZU010000014.1"/>
</dbReference>
<dbReference type="CDD" id="cd08253">
    <property type="entry name" value="zeta_crystallin"/>
    <property type="match status" value="1"/>
</dbReference>
<dbReference type="SMART" id="SM00829">
    <property type="entry name" value="PKS_ER"/>
    <property type="match status" value="1"/>
</dbReference>
<dbReference type="Pfam" id="PF00107">
    <property type="entry name" value="ADH_zinc_N"/>
    <property type="match status" value="1"/>
</dbReference>
<keyword evidence="1" id="KW-0521">NADP</keyword>
<reference evidence="3 4" key="1">
    <citation type="submission" date="2024-03" db="EMBL/GenBank/DDBJ databases">
        <title>Novel species of the genus Variovorax.</title>
        <authorList>
            <person name="Liu Q."/>
            <person name="Xin Y.-H."/>
        </authorList>
    </citation>
    <scope>NUCLEOTIDE SEQUENCE [LARGE SCALE GENOMIC DNA]</scope>
    <source>
        <strain evidence="3 4">KACC 18899</strain>
    </source>
</reference>
<dbReference type="InterPro" id="IPR013154">
    <property type="entry name" value="ADH-like_N"/>
</dbReference>
<evidence type="ECO:0000259" key="2">
    <source>
        <dbReference type="SMART" id="SM00829"/>
    </source>
</evidence>
<dbReference type="Gene3D" id="3.90.180.10">
    <property type="entry name" value="Medium-chain alcohol dehydrogenases, catalytic domain"/>
    <property type="match status" value="1"/>
</dbReference>
<protein>
    <submittedName>
        <fullName evidence="3">NADPH:quinone reductase</fullName>
    </submittedName>
</protein>
<evidence type="ECO:0000313" key="3">
    <source>
        <dbReference type="EMBL" id="MEJ8814633.1"/>
    </source>
</evidence>
<name>A0ABU8VM13_9BURK</name>
<feature type="domain" description="Enoyl reductase (ER)" evidence="2">
    <location>
        <begin position="11"/>
        <end position="323"/>
    </location>
</feature>
<proteinExistence type="predicted"/>
<dbReference type="PANTHER" id="PTHR44154">
    <property type="entry name" value="QUINONE OXIDOREDUCTASE"/>
    <property type="match status" value="1"/>
</dbReference>
<gene>
    <name evidence="3" type="ORF">WKW77_26400</name>
</gene>
<accession>A0ABU8VM13</accession>
<keyword evidence="4" id="KW-1185">Reference proteome</keyword>
<dbReference type="Gene3D" id="3.40.50.720">
    <property type="entry name" value="NAD(P)-binding Rossmann-like Domain"/>
    <property type="match status" value="1"/>
</dbReference>
<dbReference type="Pfam" id="PF08240">
    <property type="entry name" value="ADH_N"/>
    <property type="match status" value="1"/>
</dbReference>
<dbReference type="InterPro" id="IPR051603">
    <property type="entry name" value="Zinc-ADH_QOR/CCCR"/>
</dbReference>
<evidence type="ECO:0000313" key="4">
    <source>
        <dbReference type="Proteomes" id="UP001365846"/>
    </source>
</evidence>
<dbReference type="InterPro" id="IPR036291">
    <property type="entry name" value="NAD(P)-bd_dom_sf"/>
</dbReference>
<comment type="caution">
    <text evidence="3">The sequence shown here is derived from an EMBL/GenBank/DDBJ whole genome shotgun (WGS) entry which is preliminary data.</text>
</comment>
<dbReference type="EMBL" id="JBBKZU010000014">
    <property type="protein sequence ID" value="MEJ8814633.1"/>
    <property type="molecule type" value="Genomic_DNA"/>
</dbReference>
<dbReference type="SUPFAM" id="SSF50129">
    <property type="entry name" value="GroES-like"/>
    <property type="match status" value="1"/>
</dbReference>
<dbReference type="SUPFAM" id="SSF51735">
    <property type="entry name" value="NAD(P)-binding Rossmann-fold domains"/>
    <property type="match status" value="1"/>
</dbReference>
<dbReference type="InterPro" id="IPR020843">
    <property type="entry name" value="ER"/>
</dbReference>
<dbReference type="InterPro" id="IPR011032">
    <property type="entry name" value="GroES-like_sf"/>
</dbReference>
<dbReference type="Proteomes" id="UP001365846">
    <property type="component" value="Unassembled WGS sequence"/>
</dbReference>